<protein>
    <submittedName>
        <fullName evidence="1">Uncharacterized protein</fullName>
    </submittedName>
</protein>
<accession>A0ABR2F266</accession>
<organism evidence="1 2">
    <name type="scientific">Hibiscus sabdariffa</name>
    <name type="common">roselle</name>
    <dbReference type="NCBI Taxonomy" id="183260"/>
    <lineage>
        <taxon>Eukaryota</taxon>
        <taxon>Viridiplantae</taxon>
        <taxon>Streptophyta</taxon>
        <taxon>Embryophyta</taxon>
        <taxon>Tracheophyta</taxon>
        <taxon>Spermatophyta</taxon>
        <taxon>Magnoliopsida</taxon>
        <taxon>eudicotyledons</taxon>
        <taxon>Gunneridae</taxon>
        <taxon>Pentapetalae</taxon>
        <taxon>rosids</taxon>
        <taxon>malvids</taxon>
        <taxon>Malvales</taxon>
        <taxon>Malvaceae</taxon>
        <taxon>Malvoideae</taxon>
        <taxon>Hibiscus</taxon>
    </lineage>
</organism>
<reference evidence="1 2" key="1">
    <citation type="journal article" date="2024" name="G3 (Bethesda)">
        <title>Genome assembly of Hibiscus sabdariffa L. provides insights into metabolisms of medicinal natural products.</title>
        <authorList>
            <person name="Kim T."/>
        </authorList>
    </citation>
    <scope>NUCLEOTIDE SEQUENCE [LARGE SCALE GENOMIC DNA]</scope>
    <source>
        <strain evidence="1">TK-2024</strain>
        <tissue evidence="1">Old leaves</tissue>
    </source>
</reference>
<comment type="caution">
    <text evidence="1">The sequence shown here is derived from an EMBL/GenBank/DDBJ whole genome shotgun (WGS) entry which is preliminary data.</text>
</comment>
<sequence length="113" mass="12645">MKHFNVLLHLSRLKRLPTFVAMHMVFGILNTKKFHNQHDAYCNASCSASGVQMEEYVVGDEVGTREVAFVQIRTNKAGALKSLCIETLKFSGSKRNVNQITLCAVLLFELSQA</sequence>
<evidence type="ECO:0000313" key="2">
    <source>
        <dbReference type="Proteomes" id="UP001472677"/>
    </source>
</evidence>
<keyword evidence="2" id="KW-1185">Reference proteome</keyword>
<proteinExistence type="predicted"/>
<gene>
    <name evidence="1" type="ORF">V6N12_007556</name>
</gene>
<dbReference type="Proteomes" id="UP001472677">
    <property type="component" value="Unassembled WGS sequence"/>
</dbReference>
<dbReference type="EMBL" id="JBBPBM010000009">
    <property type="protein sequence ID" value="KAK8569023.1"/>
    <property type="molecule type" value="Genomic_DNA"/>
</dbReference>
<name>A0ABR2F266_9ROSI</name>
<evidence type="ECO:0000313" key="1">
    <source>
        <dbReference type="EMBL" id="KAK8569023.1"/>
    </source>
</evidence>